<evidence type="ECO:0000313" key="3">
    <source>
        <dbReference type="Proteomes" id="UP001367676"/>
    </source>
</evidence>
<proteinExistence type="predicted"/>
<name>A0AAN9TJC2_9HEMI</name>
<comment type="caution">
    <text evidence="2">The sequence shown here is derived from an EMBL/GenBank/DDBJ whole genome shotgun (WGS) entry which is preliminary data.</text>
</comment>
<dbReference type="AlphaFoldDB" id="A0AAN9TJC2"/>
<dbReference type="EMBL" id="JBBCAQ010000036">
    <property type="protein sequence ID" value="KAK7575517.1"/>
    <property type="molecule type" value="Genomic_DNA"/>
</dbReference>
<feature type="compositionally biased region" description="Polar residues" evidence="1">
    <location>
        <begin position="54"/>
        <end position="67"/>
    </location>
</feature>
<evidence type="ECO:0000256" key="1">
    <source>
        <dbReference type="SAM" id="MobiDB-lite"/>
    </source>
</evidence>
<reference evidence="2 3" key="1">
    <citation type="submission" date="2024-03" db="EMBL/GenBank/DDBJ databases">
        <title>Adaptation during the transition from Ophiocordyceps entomopathogen to insect associate is accompanied by gene loss and intensified selection.</title>
        <authorList>
            <person name="Ward C.M."/>
            <person name="Onetto C.A."/>
            <person name="Borneman A.R."/>
        </authorList>
    </citation>
    <scope>NUCLEOTIDE SEQUENCE [LARGE SCALE GENOMIC DNA]</scope>
    <source>
        <strain evidence="2">AWRI1</strain>
        <tissue evidence="2">Single Adult Female</tissue>
    </source>
</reference>
<evidence type="ECO:0000313" key="2">
    <source>
        <dbReference type="EMBL" id="KAK7575517.1"/>
    </source>
</evidence>
<gene>
    <name evidence="2" type="ORF">V9T40_011803</name>
</gene>
<dbReference type="Proteomes" id="UP001367676">
    <property type="component" value="Unassembled WGS sequence"/>
</dbReference>
<keyword evidence="3" id="KW-1185">Reference proteome</keyword>
<sequence>MVKRRRVCLSALLEDALQWFQQCEFPTGSARIYFLIHSATYLISSNEKEPKSQKAATSDSLTKILNE</sequence>
<protein>
    <submittedName>
        <fullName evidence="2">Uncharacterized protein</fullName>
    </submittedName>
</protein>
<accession>A0AAN9TJC2</accession>
<feature type="region of interest" description="Disordered" evidence="1">
    <location>
        <begin position="46"/>
        <end position="67"/>
    </location>
</feature>
<organism evidence="2 3">
    <name type="scientific">Parthenolecanium corni</name>
    <dbReference type="NCBI Taxonomy" id="536013"/>
    <lineage>
        <taxon>Eukaryota</taxon>
        <taxon>Metazoa</taxon>
        <taxon>Ecdysozoa</taxon>
        <taxon>Arthropoda</taxon>
        <taxon>Hexapoda</taxon>
        <taxon>Insecta</taxon>
        <taxon>Pterygota</taxon>
        <taxon>Neoptera</taxon>
        <taxon>Paraneoptera</taxon>
        <taxon>Hemiptera</taxon>
        <taxon>Sternorrhyncha</taxon>
        <taxon>Coccoidea</taxon>
        <taxon>Coccidae</taxon>
        <taxon>Parthenolecanium</taxon>
    </lineage>
</organism>